<dbReference type="PANTHER" id="PTHR47932">
    <property type="entry name" value="ATPASE EXPRESSION PROTEIN 3"/>
    <property type="match status" value="1"/>
</dbReference>
<sequence length="186" mass="20792">MAGEIYNQGNELTDEEQRQLDILAATTRRIKELGAKGRTKEAIRTLADLSKEGIEPDTLAATTLVRACTRDMALAQSVFDELFVDFLQPDEVTFAVLLRGYGDCVPPRWTDMDAALTRMKKTYGIEPTSTSYNVLLNVCASTNDLDRGQDVIDRMLSDDVDPDEFSLEAVSKRRALRSYLKKSFGL</sequence>
<protein>
    <recommendedName>
        <fullName evidence="4">Pentacotripeptide-repeat region of PRORP domain-containing protein</fullName>
    </recommendedName>
</protein>
<gene>
    <name evidence="3" type="ORF">CEUR00632_LOCUS5368</name>
</gene>
<dbReference type="AlphaFoldDB" id="A0A7R9V574"/>
<name>A0A7R9V574_9CHLO</name>
<keyword evidence="1" id="KW-0677">Repeat</keyword>
<dbReference type="Gene3D" id="1.25.40.10">
    <property type="entry name" value="Tetratricopeptide repeat domain"/>
    <property type="match status" value="1"/>
</dbReference>
<dbReference type="Pfam" id="PF01535">
    <property type="entry name" value="PPR"/>
    <property type="match status" value="1"/>
</dbReference>
<dbReference type="PANTHER" id="PTHR47932:SF44">
    <property type="entry name" value="MIOREX COMPLEX COMPONENT 1"/>
    <property type="match status" value="1"/>
</dbReference>
<reference evidence="3" key="1">
    <citation type="submission" date="2021-01" db="EMBL/GenBank/DDBJ databases">
        <authorList>
            <person name="Corre E."/>
            <person name="Pelletier E."/>
            <person name="Niang G."/>
            <person name="Scheremetjew M."/>
            <person name="Finn R."/>
            <person name="Kale V."/>
            <person name="Holt S."/>
            <person name="Cochrane G."/>
            <person name="Meng A."/>
            <person name="Brown T."/>
            <person name="Cohen L."/>
        </authorList>
    </citation>
    <scope>NUCLEOTIDE SEQUENCE</scope>
    <source>
        <strain evidence="3">CCMP219</strain>
    </source>
</reference>
<evidence type="ECO:0000313" key="3">
    <source>
        <dbReference type="EMBL" id="CAD8285330.1"/>
    </source>
</evidence>
<proteinExistence type="predicted"/>
<dbReference type="InterPro" id="IPR002885">
    <property type="entry name" value="PPR_rpt"/>
</dbReference>
<evidence type="ECO:0008006" key="4">
    <source>
        <dbReference type="Google" id="ProtNLM"/>
    </source>
</evidence>
<dbReference type="NCBIfam" id="TIGR00756">
    <property type="entry name" value="PPR"/>
    <property type="match status" value="1"/>
</dbReference>
<organism evidence="3">
    <name type="scientific">Chlamydomonas euryale</name>
    <dbReference type="NCBI Taxonomy" id="1486919"/>
    <lineage>
        <taxon>Eukaryota</taxon>
        <taxon>Viridiplantae</taxon>
        <taxon>Chlorophyta</taxon>
        <taxon>core chlorophytes</taxon>
        <taxon>Chlorophyceae</taxon>
        <taxon>CS clade</taxon>
        <taxon>Chlamydomonadales</taxon>
        <taxon>Chlamydomonadaceae</taxon>
        <taxon>Chlamydomonas</taxon>
    </lineage>
</organism>
<feature type="repeat" description="PPR" evidence="2">
    <location>
        <begin position="128"/>
        <end position="162"/>
    </location>
</feature>
<accession>A0A7R9V574</accession>
<dbReference type="Pfam" id="PF13812">
    <property type="entry name" value="PPR_3"/>
    <property type="match status" value="1"/>
</dbReference>
<evidence type="ECO:0000256" key="1">
    <source>
        <dbReference type="ARBA" id="ARBA00022737"/>
    </source>
</evidence>
<dbReference type="InterPro" id="IPR011990">
    <property type="entry name" value="TPR-like_helical_dom_sf"/>
</dbReference>
<dbReference type="EMBL" id="HBEC01011702">
    <property type="protein sequence ID" value="CAD8285330.1"/>
    <property type="molecule type" value="Transcribed_RNA"/>
</dbReference>
<dbReference type="PROSITE" id="PS51375">
    <property type="entry name" value="PPR"/>
    <property type="match status" value="1"/>
</dbReference>
<evidence type="ECO:0000256" key="2">
    <source>
        <dbReference type="PROSITE-ProRule" id="PRU00708"/>
    </source>
</evidence>